<comment type="caution">
    <text evidence="1">The sequence shown here is derived from an EMBL/GenBank/DDBJ whole genome shotgun (WGS) entry which is preliminary data.</text>
</comment>
<dbReference type="EMBL" id="JAMYQB010000023">
    <property type="protein sequence ID" value="MER9407194.1"/>
    <property type="molecule type" value="Genomic_DNA"/>
</dbReference>
<dbReference type="PANTHER" id="PTHR35271:SF1">
    <property type="entry name" value="ABC TRANSPORTER, SUBSTRATE-BINDING LIPOPROTEIN"/>
    <property type="match status" value="1"/>
</dbReference>
<keyword evidence="2" id="KW-1185">Reference proteome</keyword>
<dbReference type="RefSeq" id="WP_352560892.1">
    <property type="nucleotide sequence ID" value="NZ_JAMYQB010000023.1"/>
</dbReference>
<dbReference type="PANTHER" id="PTHR35271">
    <property type="entry name" value="ABC TRANSPORTER, SUBSTRATE-BINDING LIPOPROTEIN-RELATED"/>
    <property type="match status" value="1"/>
</dbReference>
<proteinExistence type="predicted"/>
<organism evidence="1 2">
    <name type="scientific">Mesorhizobium caraganae</name>
    <dbReference type="NCBI Taxonomy" id="483206"/>
    <lineage>
        <taxon>Bacteria</taxon>
        <taxon>Pseudomonadati</taxon>
        <taxon>Pseudomonadota</taxon>
        <taxon>Alphaproteobacteria</taxon>
        <taxon>Hyphomicrobiales</taxon>
        <taxon>Phyllobacteriaceae</taxon>
        <taxon>Mesorhizobium</taxon>
    </lineage>
</organism>
<dbReference type="Pfam" id="PF04392">
    <property type="entry name" value="ABC_sub_bind"/>
    <property type="match status" value="1"/>
</dbReference>
<sequence length="303" mass="32003">MPNKQPHLPVRIGVLLPVPGNDRFLALLRDGLRDVGWVDEGAFSLEVRQADGTVAAFWRLGSELAALPIDVMVTASTAAATILAQVTTTKPIVFVGTFDPVAAGLVASLDYPGRNLTGIAGFQADIAAKWVSHLKEIAPGITRLVILSNPASVSPAALAGWKTVASQVAEIGEVHVDTVNDIKRAAADVARDTRAGMIVVPHTFPFANRSAVVEAMAKHRVPAIYGIAEMVRSGGLVSYGQDLGTQWRMSAVYIDKIVRGASPRDLPVQYAAQYALAINKGAATALGLAVPKAMIERADEVVE</sequence>
<dbReference type="Proteomes" id="UP001433071">
    <property type="component" value="Unassembled WGS sequence"/>
</dbReference>
<name>A0ABV1Z630_9HYPH</name>
<evidence type="ECO:0000313" key="2">
    <source>
        <dbReference type="Proteomes" id="UP001433071"/>
    </source>
</evidence>
<accession>A0ABV1Z630</accession>
<gene>
    <name evidence="1" type="ORF">NKI36_24485</name>
</gene>
<evidence type="ECO:0000313" key="1">
    <source>
        <dbReference type="EMBL" id="MER9407194.1"/>
    </source>
</evidence>
<dbReference type="InterPro" id="IPR007487">
    <property type="entry name" value="ABC_transpt-TYRBP-like"/>
</dbReference>
<dbReference type="Gene3D" id="3.40.50.2300">
    <property type="match status" value="2"/>
</dbReference>
<protein>
    <submittedName>
        <fullName evidence="1">ABC transporter substrate-binding protein</fullName>
    </submittedName>
</protein>
<reference evidence="1 2" key="1">
    <citation type="journal article" date="2024" name="Proc. Natl. Acad. Sci. U.S.A.">
        <title>The evolutionary genomics of adaptation to stress in wild rhizobium bacteria.</title>
        <authorList>
            <person name="Kehlet-Delgado H."/>
            <person name="Montoya A.P."/>
            <person name="Jensen K.T."/>
            <person name="Wendlandt C.E."/>
            <person name="Dexheimer C."/>
            <person name="Roberts M."/>
            <person name="Torres Martinez L."/>
            <person name="Friesen M.L."/>
            <person name="Griffitts J.S."/>
            <person name="Porter S.S."/>
        </authorList>
    </citation>
    <scope>NUCLEOTIDE SEQUENCE [LARGE SCALE GENOMIC DNA]</scope>
    <source>
        <strain evidence="1 2">M0641</strain>
    </source>
</reference>
<dbReference type="CDD" id="cd06325">
    <property type="entry name" value="PBP1_ABC_unchar_transporter"/>
    <property type="match status" value="1"/>
</dbReference>